<dbReference type="InterPro" id="IPR036291">
    <property type="entry name" value="NAD(P)-bd_dom_sf"/>
</dbReference>
<accession>A0ABT4DWZ7</accession>
<dbReference type="SUPFAM" id="SSF51735">
    <property type="entry name" value="NAD(P)-binding Rossmann-fold domains"/>
    <property type="match status" value="1"/>
</dbReference>
<evidence type="ECO:0000313" key="2">
    <source>
        <dbReference type="EMBL" id="MCY9521864.1"/>
    </source>
</evidence>
<keyword evidence="3" id="KW-1185">Reference proteome</keyword>
<organism evidence="2 3">
    <name type="scientific">Paenibacillus apiarius</name>
    <dbReference type="NCBI Taxonomy" id="46240"/>
    <lineage>
        <taxon>Bacteria</taxon>
        <taxon>Bacillati</taxon>
        <taxon>Bacillota</taxon>
        <taxon>Bacilli</taxon>
        <taxon>Bacillales</taxon>
        <taxon>Paenibacillaceae</taxon>
        <taxon>Paenibacillus</taxon>
    </lineage>
</organism>
<dbReference type="RefSeq" id="WP_087435132.1">
    <property type="nucleotide sequence ID" value="NZ_JAMDLV010000032.1"/>
</dbReference>
<dbReference type="InterPro" id="IPR011032">
    <property type="entry name" value="GroES-like_sf"/>
</dbReference>
<proteinExistence type="predicted"/>
<sequence length="337" mass="35854">MSERFQALVVRKSDSDNVDVSVQELGMSDLPGGSVTIRVAYSSLNYKDALACSPNGGIVKAYPFIPGIDLSGIVMASQDPRFTVGQPVLVTGYELGVSHFGGLAEIVRVPGDWVVPVPDSLSLREAMVFGTAGLTAALAVERLERHGVRPDDGPVLVTGASGGVGSISVAMLAKLGYEVTAASGKSQLAGSLRNLGAAHVVSRQEWQPERPRALDKQRWAAAIDVCGGDILAAVLASTRYGGAVAAAGLTAGGQLPTTVYPFILRGIALYGIDSVYVSADQRTRLWSRMAGEWKFIAEDNEWIHDLSLQEVPEYTARMLEGQTWGRALVRIAAEERE</sequence>
<dbReference type="InterPro" id="IPR013149">
    <property type="entry name" value="ADH-like_C"/>
</dbReference>
<dbReference type="PANTHER" id="PTHR43677">
    <property type="entry name" value="SHORT-CHAIN DEHYDROGENASE/REDUCTASE"/>
    <property type="match status" value="1"/>
</dbReference>
<reference evidence="2 3" key="1">
    <citation type="submission" date="2022-05" db="EMBL/GenBank/DDBJ databases">
        <title>Genome Sequencing of Bee-Associated Microbes.</title>
        <authorList>
            <person name="Dunlap C."/>
        </authorList>
    </citation>
    <scope>NUCLEOTIDE SEQUENCE [LARGE SCALE GENOMIC DNA]</scope>
    <source>
        <strain evidence="2 3">NRRL NRS-1438</strain>
    </source>
</reference>
<gene>
    <name evidence="2" type="ORF">M5X09_19705</name>
</gene>
<dbReference type="EMBL" id="JAMDLW010000027">
    <property type="protein sequence ID" value="MCY9521864.1"/>
    <property type="molecule type" value="Genomic_DNA"/>
</dbReference>
<dbReference type="Proteomes" id="UP001207626">
    <property type="component" value="Unassembled WGS sequence"/>
</dbReference>
<dbReference type="Pfam" id="PF08240">
    <property type="entry name" value="ADH_N"/>
    <property type="match status" value="1"/>
</dbReference>
<protein>
    <submittedName>
        <fullName evidence="2">Oxidoreductase</fullName>
    </submittedName>
</protein>
<dbReference type="InterPro" id="IPR013154">
    <property type="entry name" value="ADH-like_N"/>
</dbReference>
<dbReference type="Gene3D" id="3.90.180.10">
    <property type="entry name" value="Medium-chain alcohol dehydrogenases, catalytic domain"/>
    <property type="match status" value="1"/>
</dbReference>
<dbReference type="InterPro" id="IPR014188">
    <property type="entry name" value="Acrylyl-CoA_reductase_AcuI"/>
</dbReference>
<evidence type="ECO:0000313" key="3">
    <source>
        <dbReference type="Proteomes" id="UP001207626"/>
    </source>
</evidence>
<dbReference type="Gene3D" id="3.40.50.720">
    <property type="entry name" value="NAD(P)-binding Rossmann-like Domain"/>
    <property type="match status" value="1"/>
</dbReference>
<name>A0ABT4DWZ7_9BACL</name>
<dbReference type="InterPro" id="IPR051397">
    <property type="entry name" value="Zn-ADH-like_protein"/>
</dbReference>
<dbReference type="InterPro" id="IPR020843">
    <property type="entry name" value="ER"/>
</dbReference>
<dbReference type="NCBIfam" id="TIGR02823">
    <property type="entry name" value="oxido_YhdH"/>
    <property type="match status" value="1"/>
</dbReference>
<dbReference type="SUPFAM" id="SSF50129">
    <property type="entry name" value="GroES-like"/>
    <property type="match status" value="1"/>
</dbReference>
<dbReference type="SMART" id="SM00829">
    <property type="entry name" value="PKS_ER"/>
    <property type="match status" value="1"/>
</dbReference>
<dbReference type="Pfam" id="PF00107">
    <property type="entry name" value="ADH_zinc_N"/>
    <property type="match status" value="1"/>
</dbReference>
<dbReference type="PANTHER" id="PTHR43677:SF1">
    <property type="entry name" value="ACRYLYL-COA REDUCTASE ACUI-RELATED"/>
    <property type="match status" value="1"/>
</dbReference>
<evidence type="ECO:0000259" key="1">
    <source>
        <dbReference type="SMART" id="SM00829"/>
    </source>
</evidence>
<comment type="caution">
    <text evidence="2">The sequence shown here is derived from an EMBL/GenBank/DDBJ whole genome shotgun (WGS) entry which is preliminary data.</text>
</comment>
<feature type="domain" description="Enoyl reductase (ER)" evidence="1">
    <location>
        <begin position="13"/>
        <end position="329"/>
    </location>
</feature>